<dbReference type="Proteomes" id="UP000460949">
    <property type="component" value="Unassembled WGS sequence"/>
</dbReference>
<accession>A0A845DPF4</accession>
<dbReference type="AlphaFoldDB" id="A0A845DPF4"/>
<protein>
    <submittedName>
        <fullName evidence="1">Uncharacterized protein</fullName>
    </submittedName>
</protein>
<proteinExistence type="predicted"/>
<sequence>MKQKKKILFFSLALIGILFLVFNWDSIYLRTQTLILNDAGVYINDINKDREESEQSTVGKEDIEVVVSYTGNHMFLTKTYVNNEFEKAFLTQASKTGFLDWSYHTIPFMPDAEIKEEAFEKWNL</sequence>
<comment type="caution">
    <text evidence="1">The sequence shown here is derived from an EMBL/GenBank/DDBJ whole genome shotgun (WGS) entry which is preliminary data.</text>
</comment>
<name>A0A845DPF4_9BACI</name>
<dbReference type="EMBL" id="WMET01000001">
    <property type="protein sequence ID" value="MYL18789.1"/>
    <property type="molecule type" value="Genomic_DNA"/>
</dbReference>
<gene>
    <name evidence="1" type="ORF">GLW04_02740</name>
</gene>
<organism evidence="1 2">
    <name type="scientific">Halobacillus litoralis</name>
    <dbReference type="NCBI Taxonomy" id="45668"/>
    <lineage>
        <taxon>Bacteria</taxon>
        <taxon>Bacillati</taxon>
        <taxon>Bacillota</taxon>
        <taxon>Bacilli</taxon>
        <taxon>Bacillales</taxon>
        <taxon>Bacillaceae</taxon>
        <taxon>Halobacillus</taxon>
    </lineage>
</organism>
<evidence type="ECO:0000313" key="1">
    <source>
        <dbReference type="EMBL" id="MYL18789.1"/>
    </source>
</evidence>
<reference evidence="1 2" key="1">
    <citation type="submission" date="2019-11" db="EMBL/GenBank/DDBJ databases">
        <title>Genome sequences of 17 halophilic strains isolated from different environments.</title>
        <authorList>
            <person name="Furrow R.E."/>
        </authorList>
    </citation>
    <scope>NUCLEOTIDE SEQUENCE [LARGE SCALE GENOMIC DNA]</scope>
    <source>
        <strain evidence="1 2">22511_23_Filter</strain>
    </source>
</reference>
<dbReference type="RefSeq" id="WP_160835235.1">
    <property type="nucleotide sequence ID" value="NZ_WMET01000001.1"/>
</dbReference>
<evidence type="ECO:0000313" key="2">
    <source>
        <dbReference type="Proteomes" id="UP000460949"/>
    </source>
</evidence>